<feature type="domain" description="VTT" evidence="3">
    <location>
        <begin position="24"/>
        <end position="136"/>
    </location>
</feature>
<feature type="transmembrane region" description="Helical" evidence="1">
    <location>
        <begin position="93"/>
        <end position="112"/>
    </location>
</feature>
<keyword evidence="1" id="KW-0472">Membrane</keyword>
<keyword evidence="1" id="KW-1133">Transmembrane helix</keyword>
<evidence type="ECO:0000256" key="2">
    <source>
        <dbReference type="SAM" id="SignalP"/>
    </source>
</evidence>
<feature type="transmembrane region" description="Helical" evidence="1">
    <location>
        <begin position="38"/>
        <end position="58"/>
    </location>
</feature>
<dbReference type="Pfam" id="PF09335">
    <property type="entry name" value="VTT_dom"/>
    <property type="match status" value="1"/>
</dbReference>
<dbReference type="Proteomes" id="UP000698963">
    <property type="component" value="Unassembled WGS sequence"/>
</dbReference>
<dbReference type="EMBL" id="DYZA01000120">
    <property type="protein sequence ID" value="HJD97200.1"/>
    <property type="molecule type" value="Genomic_DNA"/>
</dbReference>
<feature type="signal peptide" evidence="2">
    <location>
        <begin position="1"/>
        <end position="22"/>
    </location>
</feature>
<dbReference type="AlphaFoldDB" id="A0A921AVQ5"/>
<keyword evidence="1" id="KW-0812">Transmembrane</keyword>
<reference evidence="4" key="1">
    <citation type="journal article" date="2021" name="PeerJ">
        <title>Extensive microbial diversity within the chicken gut microbiome revealed by metagenomics and culture.</title>
        <authorList>
            <person name="Gilroy R."/>
            <person name="Ravi A."/>
            <person name="Getino M."/>
            <person name="Pursley I."/>
            <person name="Horton D.L."/>
            <person name="Alikhan N.F."/>
            <person name="Baker D."/>
            <person name="Gharbi K."/>
            <person name="Hall N."/>
            <person name="Watson M."/>
            <person name="Adriaenssens E.M."/>
            <person name="Foster-Nyarko E."/>
            <person name="Jarju S."/>
            <person name="Secka A."/>
            <person name="Antonio M."/>
            <person name="Oren A."/>
            <person name="Chaudhuri R.R."/>
            <person name="La Ragione R."/>
            <person name="Hildebrand F."/>
            <person name="Pallen M.J."/>
        </authorList>
    </citation>
    <scope>NUCLEOTIDE SEQUENCE</scope>
    <source>
        <strain evidence="4">ChiGjej2B2-19336</strain>
    </source>
</reference>
<sequence length="142" mass="15764">MKEYLLMFAVAFLAATFFPAQSEAVLVALVADGEHSPWALVGTATLGNSLGSALNWYLGSLAHRFLHARWFPISAEKLRKAESWYHRYGRWSLLLSWAPFIGDPLTFAAGVLKEPFATFFAITCAAKLCRYLVLVGAYLALF</sequence>
<feature type="chain" id="PRO_5037755147" evidence="2">
    <location>
        <begin position="23"/>
        <end position="142"/>
    </location>
</feature>
<dbReference type="PANTHER" id="PTHR42709:SF4">
    <property type="entry name" value="INNER MEMBRANE PROTEIN YQAA"/>
    <property type="match status" value="1"/>
</dbReference>
<organism evidence="4 5">
    <name type="scientific">Mailhella massiliensis</name>
    <dbReference type="NCBI Taxonomy" id="1903261"/>
    <lineage>
        <taxon>Bacteria</taxon>
        <taxon>Pseudomonadati</taxon>
        <taxon>Thermodesulfobacteriota</taxon>
        <taxon>Desulfovibrionia</taxon>
        <taxon>Desulfovibrionales</taxon>
        <taxon>Desulfovibrionaceae</taxon>
        <taxon>Mailhella</taxon>
    </lineage>
</organism>
<dbReference type="PANTHER" id="PTHR42709">
    <property type="entry name" value="ALKALINE PHOSPHATASE LIKE PROTEIN"/>
    <property type="match status" value="1"/>
</dbReference>
<gene>
    <name evidence="4" type="ORF">K8W16_06110</name>
</gene>
<evidence type="ECO:0000259" key="3">
    <source>
        <dbReference type="Pfam" id="PF09335"/>
    </source>
</evidence>
<evidence type="ECO:0000313" key="5">
    <source>
        <dbReference type="Proteomes" id="UP000698963"/>
    </source>
</evidence>
<accession>A0A921AVQ5</accession>
<reference evidence="4" key="2">
    <citation type="submission" date="2021-09" db="EMBL/GenBank/DDBJ databases">
        <authorList>
            <person name="Gilroy R."/>
        </authorList>
    </citation>
    <scope>NUCLEOTIDE SEQUENCE</scope>
    <source>
        <strain evidence="4">ChiGjej2B2-19336</strain>
    </source>
</reference>
<name>A0A921AVQ5_9BACT</name>
<evidence type="ECO:0000256" key="1">
    <source>
        <dbReference type="SAM" id="Phobius"/>
    </source>
</evidence>
<keyword evidence="2" id="KW-0732">Signal</keyword>
<evidence type="ECO:0000313" key="4">
    <source>
        <dbReference type="EMBL" id="HJD97200.1"/>
    </source>
</evidence>
<dbReference type="InterPro" id="IPR032816">
    <property type="entry name" value="VTT_dom"/>
</dbReference>
<comment type="caution">
    <text evidence="4">The sequence shown here is derived from an EMBL/GenBank/DDBJ whole genome shotgun (WGS) entry which is preliminary data.</text>
</comment>
<dbReference type="RefSeq" id="WP_304122117.1">
    <property type="nucleotide sequence ID" value="NZ_DYZA01000120.1"/>
</dbReference>
<protein>
    <submittedName>
        <fullName evidence="4">DedA family protein</fullName>
    </submittedName>
</protein>
<feature type="transmembrane region" description="Helical" evidence="1">
    <location>
        <begin position="118"/>
        <end position="141"/>
    </location>
</feature>
<proteinExistence type="predicted"/>
<dbReference type="InterPro" id="IPR051311">
    <property type="entry name" value="DedA_domain"/>
</dbReference>